<evidence type="ECO:0000259" key="17">
    <source>
        <dbReference type="Pfam" id="PF07715"/>
    </source>
</evidence>
<evidence type="ECO:0000256" key="3">
    <source>
        <dbReference type="ARBA" id="ARBA00022448"/>
    </source>
</evidence>
<comment type="subcellular location">
    <subcellularLocation>
        <location evidence="1 12">Cell outer membrane</location>
        <topology evidence="1 12">Multi-pass membrane protein</topology>
    </subcellularLocation>
</comment>
<dbReference type="CDD" id="cd01347">
    <property type="entry name" value="ligand_gated_channel"/>
    <property type="match status" value="1"/>
</dbReference>
<evidence type="ECO:0000256" key="13">
    <source>
        <dbReference type="PROSITE-ProRule" id="PRU10143"/>
    </source>
</evidence>
<dbReference type="PROSITE" id="PS52016">
    <property type="entry name" value="TONB_DEPENDENT_REC_3"/>
    <property type="match status" value="1"/>
</dbReference>
<evidence type="ECO:0000256" key="12">
    <source>
        <dbReference type="PROSITE-ProRule" id="PRU01360"/>
    </source>
</evidence>
<dbReference type="InterPro" id="IPR037066">
    <property type="entry name" value="Plug_dom_sf"/>
</dbReference>
<keyword evidence="8 13" id="KW-0798">TonB box</keyword>
<dbReference type="Pfam" id="PF00593">
    <property type="entry name" value="TonB_dep_Rec_b-barrel"/>
    <property type="match status" value="1"/>
</dbReference>
<keyword evidence="10 18" id="KW-0675">Receptor</keyword>
<keyword evidence="11 12" id="KW-0998">Cell outer membrane</keyword>
<accession>A0A0Q2N4H8</accession>
<name>A0A0Q2N4H8_VIBFU</name>
<sequence length="751" mass="83445">MYLFKPRLAQYSILLPLFTSPFVYAANEKNKVKDDQSLNSMETVVVVASRIEQSISDVAGSVSVVNADEMTKQMANRLEDSLRYIPGVSMNANSRFGASDFNVRGMEGSRVKVLIDGVEQPVSYGSGINGTVMNVLGKGQGNVEVDTLTTIEINKGASSSLYGSGALGGSILMRTKSADDLLQEKSNHVSINAGYQSQDSSYKTTINAARQFNKNMKGMLIFTHRDGNELKTHDDGSDEIGENRGTSDPLNFTSDNVLSKLELQASEHHRFILTGQYFEQNSDGKALSLEGTSSGFNQYSNYHFDDIQRRARIGLQHDWLAENPLFDRLTWQANWQLSDAKNTTEDLLTTTFPPISSYERIRQRNAKDTSLQFDIQFDKNLTTGNTNHDFIYGATLIDSEFRLETTDNSSNGDSSIGVVEMPPTTDVRKAGIFIQDQMYMLDDSLIITAGLRYDKFQYRPDEDTRTIEGNLGDYDDLDTDAVTGQVGSVYHFNENTSTFAKYAHGFKAPTPEELYYSFERNPIPTMNVVVLANPDLSPETSNSFELGVRQHYAWLNWELAAYYNNYQDFINTVSWTEIQGGLTTMYSKNENIDKARIYGLEFSSKLQLGEVTSLPKGTYLRLTGAWSEGEDKTTHDSIGSIAPLTGVLALGFDRRDGLYGWESTITGVASKSGDDWSDADNVDVAGYAVVDVTAYAQPVKNLTIRGGVFNLFNKKYWHYGRMEGLTSSTISNSDALTSPGINFGLNANYEF</sequence>
<feature type="signal peptide" evidence="15">
    <location>
        <begin position="1"/>
        <end position="25"/>
    </location>
</feature>
<evidence type="ECO:0000256" key="11">
    <source>
        <dbReference type="ARBA" id="ARBA00023237"/>
    </source>
</evidence>
<dbReference type="SUPFAM" id="SSF56935">
    <property type="entry name" value="Porins"/>
    <property type="match status" value="1"/>
</dbReference>
<evidence type="ECO:0000259" key="16">
    <source>
        <dbReference type="Pfam" id="PF00593"/>
    </source>
</evidence>
<feature type="chain" id="PRO_5006194781" evidence="15">
    <location>
        <begin position="26"/>
        <end position="751"/>
    </location>
</feature>
<keyword evidence="7" id="KW-0406">Ion transport</keyword>
<dbReference type="PANTHER" id="PTHR30069:SF29">
    <property type="entry name" value="HEMOGLOBIN AND HEMOGLOBIN-HAPTOGLOBIN-BINDING PROTEIN 1-RELATED"/>
    <property type="match status" value="1"/>
</dbReference>
<evidence type="ECO:0000256" key="4">
    <source>
        <dbReference type="ARBA" id="ARBA00022452"/>
    </source>
</evidence>
<dbReference type="InterPro" id="IPR010949">
    <property type="entry name" value="TonB_Hb/transfer/lactofer_rcpt"/>
</dbReference>
<evidence type="ECO:0000256" key="5">
    <source>
        <dbReference type="ARBA" id="ARBA00022692"/>
    </source>
</evidence>
<evidence type="ECO:0000256" key="1">
    <source>
        <dbReference type="ARBA" id="ARBA00004571"/>
    </source>
</evidence>
<dbReference type="AlphaFoldDB" id="A0A0Q2N4H8"/>
<dbReference type="InterPro" id="IPR012910">
    <property type="entry name" value="Plug_dom"/>
</dbReference>
<keyword evidence="9 12" id="KW-0472">Membrane</keyword>
<keyword evidence="4 12" id="KW-1134">Transmembrane beta strand</keyword>
<dbReference type="InterPro" id="IPR036942">
    <property type="entry name" value="Beta-barrel_TonB_sf"/>
</dbReference>
<dbReference type="Gene3D" id="2.40.170.20">
    <property type="entry name" value="TonB-dependent receptor, beta-barrel domain"/>
    <property type="match status" value="1"/>
</dbReference>
<dbReference type="EMBL" id="LKHS01000005">
    <property type="protein sequence ID" value="KQH86775.1"/>
    <property type="molecule type" value="Genomic_DNA"/>
</dbReference>
<keyword evidence="3 12" id="KW-0813">Transport</keyword>
<protein>
    <submittedName>
        <fullName evidence="18">TonB-dependent receptor</fullName>
    </submittedName>
</protein>
<dbReference type="Gene3D" id="2.170.130.10">
    <property type="entry name" value="TonB-dependent receptor, plug domain"/>
    <property type="match status" value="1"/>
</dbReference>
<evidence type="ECO:0000256" key="7">
    <source>
        <dbReference type="ARBA" id="ARBA00023065"/>
    </source>
</evidence>
<feature type="region of interest" description="Disordered" evidence="14">
    <location>
        <begin position="228"/>
        <end position="248"/>
    </location>
</feature>
<feature type="domain" description="TonB-dependent receptor-like beta-barrel" evidence="16">
    <location>
        <begin position="280"/>
        <end position="711"/>
    </location>
</feature>
<dbReference type="InterPro" id="IPR010916">
    <property type="entry name" value="TonB_box_CS"/>
</dbReference>
<dbReference type="PROSITE" id="PS00430">
    <property type="entry name" value="TONB_DEPENDENT_REC_1"/>
    <property type="match status" value="1"/>
</dbReference>
<dbReference type="GO" id="GO:0015232">
    <property type="term" value="F:heme transmembrane transporter activity"/>
    <property type="evidence" value="ECO:0007669"/>
    <property type="project" value="InterPro"/>
</dbReference>
<evidence type="ECO:0000256" key="9">
    <source>
        <dbReference type="ARBA" id="ARBA00023136"/>
    </source>
</evidence>
<evidence type="ECO:0000256" key="10">
    <source>
        <dbReference type="ARBA" id="ARBA00023170"/>
    </source>
</evidence>
<dbReference type="RefSeq" id="WP_055465694.1">
    <property type="nucleotide sequence ID" value="NZ_LKHS01000005.1"/>
</dbReference>
<dbReference type="GO" id="GO:0044718">
    <property type="term" value="P:siderophore transmembrane transport"/>
    <property type="evidence" value="ECO:0007669"/>
    <property type="project" value="TreeGrafter"/>
</dbReference>
<dbReference type="NCBIfam" id="TIGR01786">
    <property type="entry name" value="TonB-hemlactrns"/>
    <property type="match status" value="1"/>
</dbReference>
<evidence type="ECO:0000256" key="15">
    <source>
        <dbReference type="SAM" id="SignalP"/>
    </source>
</evidence>
<evidence type="ECO:0000313" key="19">
    <source>
        <dbReference type="Proteomes" id="UP000051221"/>
    </source>
</evidence>
<feature type="domain" description="TonB-dependent receptor plug" evidence="17">
    <location>
        <begin position="55"/>
        <end position="169"/>
    </location>
</feature>
<evidence type="ECO:0000256" key="8">
    <source>
        <dbReference type="ARBA" id="ARBA00023077"/>
    </source>
</evidence>
<dbReference type="Pfam" id="PF07715">
    <property type="entry name" value="Plug"/>
    <property type="match status" value="1"/>
</dbReference>
<dbReference type="GO" id="GO:0009279">
    <property type="term" value="C:cell outer membrane"/>
    <property type="evidence" value="ECO:0007669"/>
    <property type="project" value="UniProtKB-SubCell"/>
</dbReference>
<comment type="similarity">
    <text evidence="2">Belongs to the TonB-dependent receptor family. Hemoglobin/haptoglobin binding protein subfamily.</text>
</comment>
<dbReference type="InParanoid" id="A0A0Q2N4H8"/>
<keyword evidence="5 12" id="KW-0812">Transmembrane</keyword>
<dbReference type="InterPro" id="IPR011276">
    <property type="entry name" value="TonB_haem/Hb_rcpt"/>
</dbReference>
<dbReference type="GO" id="GO:0015344">
    <property type="term" value="F:siderophore uptake transmembrane transporter activity"/>
    <property type="evidence" value="ECO:0007669"/>
    <property type="project" value="TreeGrafter"/>
</dbReference>
<proteinExistence type="inferred from homology"/>
<keyword evidence="6 15" id="KW-0732">Signal</keyword>
<dbReference type="InterPro" id="IPR000531">
    <property type="entry name" value="Beta-barrel_TonB"/>
</dbReference>
<comment type="caution">
    <text evidence="18">The sequence shown here is derived from an EMBL/GenBank/DDBJ whole genome shotgun (WGS) entry which is preliminary data.</text>
</comment>
<dbReference type="Proteomes" id="UP000051221">
    <property type="component" value="Unassembled WGS sequence"/>
</dbReference>
<dbReference type="NCBIfam" id="TIGR01785">
    <property type="entry name" value="TonB-hemin"/>
    <property type="match status" value="1"/>
</dbReference>
<keyword evidence="19" id="KW-1185">Reference proteome</keyword>
<dbReference type="InterPro" id="IPR039426">
    <property type="entry name" value="TonB-dep_rcpt-like"/>
</dbReference>
<evidence type="ECO:0000256" key="14">
    <source>
        <dbReference type="SAM" id="MobiDB-lite"/>
    </source>
</evidence>
<feature type="short sequence motif" description="TonB box" evidence="13">
    <location>
        <begin position="43"/>
        <end position="49"/>
    </location>
</feature>
<reference evidence="18 19" key="1">
    <citation type="submission" date="2015-08" db="EMBL/GenBank/DDBJ databases">
        <title>Antibacterial properties of a collection of Vibrionaceae strains.</title>
        <authorList>
            <person name="Giubergia S."/>
        </authorList>
    </citation>
    <scope>NUCLEOTIDE SEQUENCE [LARGE SCALE GENOMIC DNA]</scope>
    <source>
        <strain evidence="18 19">S0821</strain>
    </source>
</reference>
<evidence type="ECO:0000313" key="18">
    <source>
        <dbReference type="EMBL" id="KQH86775.1"/>
    </source>
</evidence>
<organism evidence="18 19">
    <name type="scientific">Vibrio furnissii</name>
    <dbReference type="NCBI Taxonomy" id="29494"/>
    <lineage>
        <taxon>Bacteria</taxon>
        <taxon>Pseudomonadati</taxon>
        <taxon>Pseudomonadota</taxon>
        <taxon>Gammaproteobacteria</taxon>
        <taxon>Vibrionales</taxon>
        <taxon>Vibrionaceae</taxon>
        <taxon>Vibrio</taxon>
    </lineage>
</organism>
<dbReference type="PANTHER" id="PTHR30069">
    <property type="entry name" value="TONB-DEPENDENT OUTER MEMBRANE RECEPTOR"/>
    <property type="match status" value="1"/>
</dbReference>
<gene>
    <name evidence="18" type="ORF">AMR76_06735</name>
</gene>
<evidence type="ECO:0000256" key="2">
    <source>
        <dbReference type="ARBA" id="ARBA00008143"/>
    </source>
</evidence>
<evidence type="ECO:0000256" key="6">
    <source>
        <dbReference type="ARBA" id="ARBA00022729"/>
    </source>
</evidence>